<keyword evidence="5" id="KW-1185">Reference proteome</keyword>
<dbReference type="InterPro" id="IPR036873">
    <property type="entry name" value="Rhodanese-like_dom_sf"/>
</dbReference>
<keyword evidence="2" id="KW-0677">Repeat</keyword>
<evidence type="ECO:0000259" key="3">
    <source>
        <dbReference type="PROSITE" id="PS50206"/>
    </source>
</evidence>
<protein>
    <submittedName>
        <fullName evidence="4">Sulfurtransferase</fullName>
    </submittedName>
</protein>
<dbReference type="PANTHER" id="PTHR11364:SF27">
    <property type="entry name" value="SULFURTRANSFERASE"/>
    <property type="match status" value="1"/>
</dbReference>
<dbReference type="SUPFAM" id="SSF52821">
    <property type="entry name" value="Rhodanese/Cell cycle control phosphatase"/>
    <property type="match status" value="2"/>
</dbReference>
<dbReference type="SMART" id="SM00450">
    <property type="entry name" value="RHOD"/>
    <property type="match status" value="1"/>
</dbReference>
<dbReference type="PROSITE" id="PS50206">
    <property type="entry name" value="RHODANESE_3"/>
    <property type="match status" value="2"/>
</dbReference>
<evidence type="ECO:0000256" key="1">
    <source>
        <dbReference type="ARBA" id="ARBA00022679"/>
    </source>
</evidence>
<gene>
    <name evidence="4" type="ORF">GCM10007854_00660</name>
</gene>
<keyword evidence="1" id="KW-0808">Transferase</keyword>
<proteinExistence type="predicted"/>
<dbReference type="Pfam" id="PF00581">
    <property type="entry name" value="Rhodanese"/>
    <property type="match status" value="1"/>
</dbReference>
<evidence type="ECO:0000313" key="5">
    <source>
        <dbReference type="Proteomes" id="UP001161390"/>
    </source>
</evidence>
<feature type="domain" description="Rhodanese" evidence="3">
    <location>
        <begin position="139"/>
        <end position="252"/>
    </location>
</feature>
<dbReference type="EMBL" id="BSNJ01000001">
    <property type="protein sequence ID" value="GLQ19111.1"/>
    <property type="molecule type" value="Genomic_DNA"/>
</dbReference>
<comment type="caution">
    <text evidence="4">The sequence shown here is derived from an EMBL/GenBank/DDBJ whole genome shotgun (WGS) entry which is preliminary data.</text>
</comment>
<dbReference type="Proteomes" id="UP001161390">
    <property type="component" value="Unassembled WGS sequence"/>
</dbReference>
<dbReference type="InterPro" id="IPR045078">
    <property type="entry name" value="TST/MPST-like"/>
</dbReference>
<evidence type="ECO:0000313" key="4">
    <source>
        <dbReference type="EMBL" id="GLQ19111.1"/>
    </source>
</evidence>
<organism evidence="4 5">
    <name type="scientific">Algimonas porphyrae</name>
    <dbReference type="NCBI Taxonomy" id="1128113"/>
    <lineage>
        <taxon>Bacteria</taxon>
        <taxon>Pseudomonadati</taxon>
        <taxon>Pseudomonadota</taxon>
        <taxon>Alphaproteobacteria</taxon>
        <taxon>Maricaulales</taxon>
        <taxon>Robiginitomaculaceae</taxon>
        <taxon>Algimonas</taxon>
    </lineage>
</organism>
<reference evidence="4" key="1">
    <citation type="journal article" date="2014" name="Int. J. Syst. Evol. Microbiol.">
        <title>Complete genome of a new Firmicutes species belonging to the dominant human colonic microbiota ('Ruminococcus bicirculans') reveals two chromosomes and a selective capacity to utilize plant glucans.</title>
        <authorList>
            <consortium name="NISC Comparative Sequencing Program"/>
            <person name="Wegmann U."/>
            <person name="Louis P."/>
            <person name="Goesmann A."/>
            <person name="Henrissat B."/>
            <person name="Duncan S.H."/>
            <person name="Flint H.J."/>
        </authorList>
    </citation>
    <scope>NUCLEOTIDE SEQUENCE</scope>
    <source>
        <strain evidence="4">NBRC 108216</strain>
    </source>
</reference>
<dbReference type="Gene3D" id="3.40.250.10">
    <property type="entry name" value="Rhodanese-like domain"/>
    <property type="match status" value="2"/>
</dbReference>
<reference evidence="4" key="2">
    <citation type="submission" date="2023-01" db="EMBL/GenBank/DDBJ databases">
        <title>Draft genome sequence of Algimonas porphyrae strain NBRC 108216.</title>
        <authorList>
            <person name="Sun Q."/>
            <person name="Mori K."/>
        </authorList>
    </citation>
    <scope>NUCLEOTIDE SEQUENCE</scope>
    <source>
        <strain evidence="4">NBRC 108216</strain>
    </source>
</reference>
<dbReference type="RefSeq" id="WP_284368870.1">
    <property type="nucleotide sequence ID" value="NZ_BSNJ01000001.1"/>
</dbReference>
<evidence type="ECO:0000256" key="2">
    <source>
        <dbReference type="ARBA" id="ARBA00022737"/>
    </source>
</evidence>
<sequence length="255" mass="26928">MTLSVQPSDIDDNYTLIDATWVMPGRTDPLDNYLTATATSIDTNSIKAAPIAQRLTASADAFGQAGLTGEARMAVYDRAGLFSAPWIWWLLRSHGSDVTLVEGWGATQADVPTRDPVTFKPSANPSDMNATRDDVLAALGTTVQILDARPPGRFAGTAAEPRPECRAGHIPGSVNVPFGSLKSGRTFHAADDLRALFQQSGVDLSRPVITSCGSGVTASGLAFALTRCGAENVQVYQGSWAEWGTDPTCPIETGS</sequence>
<dbReference type="InterPro" id="IPR001763">
    <property type="entry name" value="Rhodanese-like_dom"/>
</dbReference>
<accession>A0ABQ5UVC7</accession>
<name>A0ABQ5UVC7_9PROT</name>
<feature type="domain" description="Rhodanese" evidence="3">
    <location>
        <begin position="10"/>
        <end position="116"/>
    </location>
</feature>
<dbReference type="CDD" id="cd01449">
    <property type="entry name" value="TST_Repeat_2"/>
    <property type="match status" value="1"/>
</dbReference>
<dbReference type="PANTHER" id="PTHR11364">
    <property type="entry name" value="THIOSULFATE SULFERTANSFERASE"/>
    <property type="match status" value="1"/>
</dbReference>